<evidence type="ECO:0000313" key="1">
    <source>
        <dbReference type="EMBL" id="TCJ89239.1"/>
    </source>
</evidence>
<evidence type="ECO:0000313" key="2">
    <source>
        <dbReference type="Proteomes" id="UP000294887"/>
    </source>
</evidence>
<organism evidence="1 2">
    <name type="scientific">Cocleimonas flava</name>
    <dbReference type="NCBI Taxonomy" id="634765"/>
    <lineage>
        <taxon>Bacteria</taxon>
        <taxon>Pseudomonadati</taxon>
        <taxon>Pseudomonadota</taxon>
        <taxon>Gammaproteobacteria</taxon>
        <taxon>Thiotrichales</taxon>
        <taxon>Thiotrichaceae</taxon>
        <taxon>Cocleimonas</taxon>
    </lineage>
</organism>
<dbReference type="Gene3D" id="3.20.20.150">
    <property type="entry name" value="Divalent-metal-dependent TIM barrel enzymes"/>
    <property type="match status" value="1"/>
</dbReference>
<dbReference type="InterPro" id="IPR036237">
    <property type="entry name" value="Xyl_isomerase-like_sf"/>
</dbReference>
<comment type="caution">
    <text evidence="1">The sequence shown here is derived from an EMBL/GenBank/DDBJ whole genome shotgun (WGS) entry which is preliminary data.</text>
</comment>
<dbReference type="AlphaFoldDB" id="A0A4R1F935"/>
<reference evidence="1 2" key="1">
    <citation type="submission" date="2019-03" db="EMBL/GenBank/DDBJ databases">
        <title>Genomic Encyclopedia of Type Strains, Phase IV (KMG-IV): sequencing the most valuable type-strain genomes for metagenomic binning, comparative biology and taxonomic classification.</title>
        <authorList>
            <person name="Goeker M."/>
        </authorList>
    </citation>
    <scope>NUCLEOTIDE SEQUENCE [LARGE SCALE GENOMIC DNA]</scope>
    <source>
        <strain evidence="1 2">DSM 24830</strain>
    </source>
</reference>
<protein>
    <submittedName>
        <fullName evidence="1">Uncharacterized protein</fullName>
    </submittedName>
</protein>
<gene>
    <name evidence="1" type="ORF">EV695_1101</name>
</gene>
<dbReference type="Proteomes" id="UP000294887">
    <property type="component" value="Unassembled WGS sequence"/>
</dbReference>
<keyword evidence="2" id="KW-1185">Reference proteome</keyword>
<dbReference type="InterPro" id="IPR007801">
    <property type="entry name" value="MbnB/TglH/ChrH"/>
</dbReference>
<dbReference type="EMBL" id="SMFQ01000002">
    <property type="protein sequence ID" value="TCJ89239.1"/>
    <property type="molecule type" value="Genomic_DNA"/>
</dbReference>
<dbReference type="Pfam" id="PF05114">
    <property type="entry name" value="MbnB_TglH_ChrH"/>
    <property type="match status" value="1"/>
</dbReference>
<dbReference type="PANTHER" id="PTHR42194">
    <property type="entry name" value="UPF0276 PROTEIN HI_1600"/>
    <property type="match status" value="1"/>
</dbReference>
<dbReference type="PANTHER" id="PTHR42194:SF1">
    <property type="entry name" value="UPF0276 PROTEIN HI_1600"/>
    <property type="match status" value="1"/>
</dbReference>
<accession>A0A4R1F935</accession>
<dbReference type="SUPFAM" id="SSF51658">
    <property type="entry name" value="Xylose isomerase-like"/>
    <property type="match status" value="1"/>
</dbReference>
<proteinExistence type="predicted"/>
<name>A0A4R1F935_9GAMM</name>
<dbReference type="OrthoDB" id="9763101at2"/>
<dbReference type="NCBIfam" id="NF003818">
    <property type="entry name" value="PRK05409.1"/>
    <property type="match status" value="1"/>
</dbReference>
<sequence length="317" mass="35024">MQSHLAQFDSKQSTLTGAGINLKPQHYEAALLLADGHFSADAGSQPNAVSELWFEVHTENYFVQGGPRLRYLQEIADRFPLSFHGVAGSLGSFNEKPATITTSHLAQVSSLVKRFSPVLVSEHATWSTSQHAYFSDLLPLPRTQQALNCLCDGIDRYQEAIGRTILIENPTNYLDFISEMDEADFLMEAANRTGAGLLVDVNNLYLSYRNTALNPQQYLESLNPAKVGEIHIAGFDADPNFPDDLLIDSHGAPVDEAVWDLLETAISILGPKPVLLERDDNVPEFSELMTERNRAYSILMDSSRMAQQPQLAVTNAS</sequence>